<feature type="region of interest" description="Disordered" evidence="5">
    <location>
        <begin position="1"/>
        <end position="84"/>
    </location>
</feature>
<feature type="transmembrane region" description="Helical" evidence="6">
    <location>
        <begin position="586"/>
        <end position="606"/>
    </location>
</feature>
<keyword evidence="9" id="KW-1185">Reference proteome</keyword>
<dbReference type="InterPro" id="IPR004342">
    <property type="entry name" value="EXS_C"/>
</dbReference>
<dbReference type="GO" id="GO:0005794">
    <property type="term" value="C:Golgi apparatus"/>
    <property type="evidence" value="ECO:0007669"/>
    <property type="project" value="TreeGrafter"/>
</dbReference>
<dbReference type="EMBL" id="BDIP01000110">
    <property type="protein sequence ID" value="GIQ80127.1"/>
    <property type="molecule type" value="Genomic_DNA"/>
</dbReference>
<dbReference type="GO" id="GO:0000822">
    <property type="term" value="F:inositol hexakisphosphate binding"/>
    <property type="evidence" value="ECO:0007669"/>
    <property type="project" value="TreeGrafter"/>
</dbReference>
<sequence>MSDRKSVPLRPSHFGGLPPIPDATGLQAPNTPVTASPCPSSGSEYSPSPVMSAPMHRRAMRSNPHAPSIGGGPGFPTRESIRGRGKKAWASVSSRRVRAYYQVLKHYMYVLEASRFSCLTKLDEEREREESQIEGALNERVEQMATEWQSRDSTVDSRALIQDLEACVEIECNRVNTFFESRLQVLEAQFAKLQEGITAQMPKKNLKQGFLQLAYDIQRHQEFSHLNYAGFAKVLADIGQVVAKPRRCALCANTRVYPAAVSVSPSEVGGTPSAASRFVTYHHSPVQIPSSEPSDSGVSSDMQVDHRKEAGLGAEGSGECVCRGDQDYVSSRLGREGEREREGGKGPHLMTFLGNMLSHSGDGSYVPLALESEGHSPEPSQTSQYDSESQFLTRLNNPIKEGSVLNPEVLAEQQFACSPAFARLDSNLQMLFTSYFRANRAILLQVRQNRLRWSAKDSFKIGLVLGLVLPISLVVAFVLAVPIAGMSDNIVSVPGFTTAAIPFRGLGLIILGLFGVALDVHIFAKEEINHVFVMELHPKRTLTHVQLSKMAGMLSVVYLSCLAAFGIALLLKAINTQFREPWPVGYPVLVLFASFLVLFTVPLHVFHSGARLSFWKVCAKWATLPFSRVRFFDFFVTETLTSYQQSLSDITWSVCEIVKGTYTDPFYGPTTHPSDACIGISRWSTSLVVMLPALFRLLQGMSLLAKTKRCFPHLASMGKYTLLLLAGVCFLLFETQGAPVYYYLWLFARSAASMYCYLWDMTDCGLLCASPDAKGTLLHRKWVYPVYMLLDLVLRFSWLLKVARRSWAAFHPEVVNTVVAVVEICRRVIWSVFRIEYETRANWADFRADAFVPKPLNLPDAETSETSDDDDDGHSLIPMLADTDWTPYKPANESLARTLVSALPHIHDT</sequence>
<evidence type="ECO:0000256" key="3">
    <source>
        <dbReference type="ARBA" id="ARBA00022989"/>
    </source>
</evidence>
<keyword evidence="3 6" id="KW-1133">Transmembrane helix</keyword>
<evidence type="ECO:0000256" key="1">
    <source>
        <dbReference type="ARBA" id="ARBA00004141"/>
    </source>
</evidence>
<proteinExistence type="predicted"/>
<comment type="subcellular location">
    <subcellularLocation>
        <location evidence="1">Membrane</location>
        <topology evidence="1">Multi-pass membrane protein</topology>
    </subcellularLocation>
</comment>
<dbReference type="GO" id="GO:0006817">
    <property type="term" value="P:phosphate ion transport"/>
    <property type="evidence" value="ECO:0007669"/>
    <property type="project" value="TreeGrafter"/>
</dbReference>
<feature type="transmembrane region" description="Helical" evidence="6">
    <location>
        <begin position="505"/>
        <end position="524"/>
    </location>
</feature>
<dbReference type="PANTHER" id="PTHR10783:SF103">
    <property type="entry name" value="SOLUTE CARRIER FAMILY 53 MEMBER 1"/>
    <property type="match status" value="1"/>
</dbReference>
<evidence type="ECO:0000256" key="5">
    <source>
        <dbReference type="SAM" id="MobiDB-lite"/>
    </source>
</evidence>
<dbReference type="GO" id="GO:0016036">
    <property type="term" value="P:cellular response to phosphate starvation"/>
    <property type="evidence" value="ECO:0007669"/>
    <property type="project" value="TreeGrafter"/>
</dbReference>
<dbReference type="AlphaFoldDB" id="A0A9K3GEV2"/>
<gene>
    <name evidence="8" type="ORF">KIPB_000874</name>
</gene>
<evidence type="ECO:0000259" key="7">
    <source>
        <dbReference type="PROSITE" id="PS51380"/>
    </source>
</evidence>
<dbReference type="PROSITE" id="PS51380">
    <property type="entry name" value="EXS"/>
    <property type="match status" value="1"/>
</dbReference>
<feature type="compositionally biased region" description="Polar residues" evidence="5">
    <location>
        <begin position="27"/>
        <end position="46"/>
    </location>
</feature>
<dbReference type="PANTHER" id="PTHR10783">
    <property type="entry name" value="XENOTROPIC AND POLYTROPIC RETROVIRUS RECEPTOR 1-RELATED"/>
    <property type="match status" value="1"/>
</dbReference>
<evidence type="ECO:0000256" key="6">
    <source>
        <dbReference type="SAM" id="Phobius"/>
    </source>
</evidence>
<comment type="caution">
    <text evidence="8">The sequence shown here is derived from an EMBL/GenBank/DDBJ whole genome shotgun (WGS) entry which is preliminary data.</text>
</comment>
<dbReference type="Pfam" id="PF03124">
    <property type="entry name" value="EXS"/>
    <property type="match status" value="1"/>
</dbReference>
<accession>A0A9K3GEV2</accession>
<evidence type="ECO:0000313" key="8">
    <source>
        <dbReference type="EMBL" id="GIQ80127.1"/>
    </source>
</evidence>
<evidence type="ECO:0000256" key="4">
    <source>
        <dbReference type="ARBA" id="ARBA00023136"/>
    </source>
</evidence>
<feature type="transmembrane region" description="Helical" evidence="6">
    <location>
        <begin position="550"/>
        <end position="574"/>
    </location>
</feature>
<dbReference type="Proteomes" id="UP000265618">
    <property type="component" value="Unassembled WGS sequence"/>
</dbReference>
<protein>
    <recommendedName>
        <fullName evidence="7">EXS domain-containing protein</fullName>
    </recommendedName>
</protein>
<reference evidence="8 9" key="1">
    <citation type="journal article" date="2018" name="PLoS ONE">
        <title>The draft genome of Kipferlia bialata reveals reductive genome evolution in fornicate parasites.</title>
        <authorList>
            <person name="Tanifuji G."/>
            <person name="Takabayashi S."/>
            <person name="Kume K."/>
            <person name="Takagi M."/>
            <person name="Nakayama T."/>
            <person name="Kamikawa R."/>
            <person name="Inagaki Y."/>
            <person name="Hashimoto T."/>
        </authorList>
    </citation>
    <scope>NUCLEOTIDE SEQUENCE [LARGE SCALE GENOMIC DNA]</scope>
    <source>
        <strain evidence="8">NY0173</strain>
    </source>
</reference>
<evidence type="ECO:0000313" key="9">
    <source>
        <dbReference type="Proteomes" id="UP000265618"/>
    </source>
</evidence>
<name>A0A9K3GEV2_9EUKA</name>
<keyword evidence="4 6" id="KW-0472">Membrane</keyword>
<dbReference type="OrthoDB" id="9970435at2759"/>
<organism evidence="8 9">
    <name type="scientific">Kipferlia bialata</name>
    <dbReference type="NCBI Taxonomy" id="797122"/>
    <lineage>
        <taxon>Eukaryota</taxon>
        <taxon>Metamonada</taxon>
        <taxon>Carpediemonas-like organisms</taxon>
        <taxon>Kipferlia</taxon>
    </lineage>
</organism>
<dbReference type="GO" id="GO:0005886">
    <property type="term" value="C:plasma membrane"/>
    <property type="evidence" value="ECO:0007669"/>
    <property type="project" value="TreeGrafter"/>
</dbReference>
<keyword evidence="2 6" id="KW-0812">Transmembrane</keyword>
<feature type="transmembrane region" description="Helical" evidence="6">
    <location>
        <begin position="461"/>
        <end position="485"/>
    </location>
</feature>
<evidence type="ECO:0000256" key="2">
    <source>
        <dbReference type="ARBA" id="ARBA00022692"/>
    </source>
</evidence>
<feature type="domain" description="EXS" evidence="7">
    <location>
        <begin position="676"/>
        <end position="866"/>
    </location>
</feature>